<dbReference type="RefSeq" id="WP_111539771.1">
    <property type="nucleotide sequence ID" value="NZ_QKYV01000001.1"/>
</dbReference>
<dbReference type="Gene3D" id="3.60.15.10">
    <property type="entry name" value="Ribonuclease Z/Hydroxyacylglutathione hydrolase-like"/>
    <property type="match status" value="1"/>
</dbReference>
<proteinExistence type="predicted"/>
<evidence type="ECO:0000313" key="2">
    <source>
        <dbReference type="Proteomes" id="UP000249542"/>
    </source>
</evidence>
<dbReference type="AlphaFoldDB" id="A0A2W7IZI6"/>
<dbReference type="InterPro" id="IPR036866">
    <property type="entry name" value="RibonucZ/Hydroxyglut_hydro"/>
</dbReference>
<dbReference type="EMBL" id="QKYV01000001">
    <property type="protein sequence ID" value="PZW44103.1"/>
    <property type="molecule type" value="Genomic_DNA"/>
</dbReference>
<accession>A0A2W7IZI6</accession>
<comment type="caution">
    <text evidence="1">The sequence shown here is derived from an EMBL/GenBank/DDBJ whole genome shotgun (WGS) entry which is preliminary data.</text>
</comment>
<name>A0A2W7IZI6_9FLAO</name>
<gene>
    <name evidence="1" type="ORF">LX95_00433</name>
</gene>
<protein>
    <submittedName>
        <fullName evidence="1">Beta-lactamase family protein</fullName>
    </submittedName>
</protein>
<sequence>MKVKLISQASAIITCSDCKIWTDPWLVGKAFNNSWSLHPKPNFKEEWYNEIDYLWISHEHPDHFHIETLKNLPASFKERVTVLFQKKNSDKMPNAFKRLGFKTVKLLTHSKLTKLTDQTEVFVYQVGIMDSALGVKNKGFSVFNMNDCEPNANDYKIISKKFDSKIDALLNQFSLAGNNGSRENIPQIETKAKGILQNMITDHKGLNAKITIPFASFVYFSSITNKYINAYHNTVSDVKNIFDQEGLGLKALYINDELDLNNENYDDSKALKKFEEQSNFASLDYDSYPEISFETIKEGFFKRRDQLLLSYPKFILNKLGKMSVFLEDSNYGISFSMASGIIEKNLDISIDNADLIMHSQPFHQAFSTTWGVQTLGVGAQYFIEKNESTWKWYRLITNLNNSEIYLKSKYLFSKKMFNYTVARLKANGISQLLYRLKKA</sequence>
<evidence type="ECO:0000313" key="1">
    <source>
        <dbReference type="EMBL" id="PZW44103.1"/>
    </source>
</evidence>
<dbReference type="Pfam" id="PF13483">
    <property type="entry name" value="Lactamase_B_3"/>
    <property type="match status" value="1"/>
</dbReference>
<reference evidence="1 2" key="1">
    <citation type="submission" date="2018-06" db="EMBL/GenBank/DDBJ databases">
        <title>Genomic Encyclopedia of Archaeal and Bacterial Type Strains, Phase II (KMG-II): from individual species to whole genera.</title>
        <authorList>
            <person name="Goeker M."/>
        </authorList>
    </citation>
    <scope>NUCLEOTIDE SEQUENCE [LARGE SCALE GENOMIC DNA]</scope>
    <source>
        <strain evidence="1 2">DSM 15361</strain>
    </source>
</reference>
<organism evidence="1 2">
    <name type="scientific">Mesonia algae</name>
    <dbReference type="NCBI Taxonomy" id="213248"/>
    <lineage>
        <taxon>Bacteria</taxon>
        <taxon>Pseudomonadati</taxon>
        <taxon>Bacteroidota</taxon>
        <taxon>Flavobacteriia</taxon>
        <taxon>Flavobacteriales</taxon>
        <taxon>Flavobacteriaceae</taxon>
        <taxon>Mesonia</taxon>
    </lineage>
</organism>
<dbReference type="Proteomes" id="UP000249542">
    <property type="component" value="Unassembled WGS sequence"/>
</dbReference>
<keyword evidence="2" id="KW-1185">Reference proteome</keyword>
<dbReference type="SUPFAM" id="SSF56281">
    <property type="entry name" value="Metallo-hydrolase/oxidoreductase"/>
    <property type="match status" value="1"/>
</dbReference>